<reference evidence="3" key="1">
    <citation type="journal article" date="2019" name="Int. J. Syst. Evol. Microbiol.">
        <title>The Global Catalogue of Microorganisms (GCM) 10K type strain sequencing project: providing services to taxonomists for standard genome sequencing and annotation.</title>
        <authorList>
            <consortium name="The Broad Institute Genomics Platform"/>
            <consortium name="The Broad Institute Genome Sequencing Center for Infectious Disease"/>
            <person name="Wu L."/>
            <person name="Ma J."/>
        </authorList>
    </citation>
    <scope>NUCLEOTIDE SEQUENCE [LARGE SCALE GENOMIC DNA]</scope>
    <source>
        <strain evidence="3">JCM 16545</strain>
    </source>
</reference>
<feature type="signal peptide" evidence="1">
    <location>
        <begin position="1"/>
        <end position="37"/>
    </location>
</feature>
<dbReference type="InterPro" id="IPR011447">
    <property type="entry name" value="DUF1552"/>
</dbReference>
<gene>
    <name evidence="2" type="ORF">ACFSQZ_06480</name>
</gene>
<evidence type="ECO:0000313" key="2">
    <source>
        <dbReference type="EMBL" id="MFD2276107.1"/>
    </source>
</evidence>
<keyword evidence="3" id="KW-1185">Reference proteome</keyword>
<accession>A0ABW5E0M9</accession>
<dbReference type="EMBL" id="JBHUJC010000019">
    <property type="protein sequence ID" value="MFD2276107.1"/>
    <property type="molecule type" value="Genomic_DNA"/>
</dbReference>
<comment type="caution">
    <text evidence="2">The sequence shown here is derived from an EMBL/GenBank/DDBJ whole genome shotgun (WGS) entry which is preliminary data.</text>
</comment>
<feature type="chain" id="PRO_5045694216" evidence="1">
    <location>
        <begin position="38"/>
        <end position="435"/>
    </location>
</feature>
<dbReference type="Pfam" id="PF07586">
    <property type="entry name" value="HXXSHH"/>
    <property type="match status" value="1"/>
</dbReference>
<evidence type="ECO:0000256" key="1">
    <source>
        <dbReference type="SAM" id="SignalP"/>
    </source>
</evidence>
<keyword evidence="1" id="KW-0732">Signal</keyword>
<dbReference type="PROSITE" id="PS51318">
    <property type="entry name" value="TAT"/>
    <property type="match status" value="1"/>
</dbReference>
<evidence type="ECO:0000313" key="3">
    <source>
        <dbReference type="Proteomes" id="UP001597297"/>
    </source>
</evidence>
<organism evidence="2 3">
    <name type="scientific">Rubritalea spongiae</name>
    <dbReference type="NCBI Taxonomy" id="430797"/>
    <lineage>
        <taxon>Bacteria</taxon>
        <taxon>Pseudomonadati</taxon>
        <taxon>Verrucomicrobiota</taxon>
        <taxon>Verrucomicrobiia</taxon>
        <taxon>Verrucomicrobiales</taxon>
        <taxon>Rubritaleaceae</taxon>
        <taxon>Rubritalea</taxon>
    </lineage>
</organism>
<proteinExistence type="predicted"/>
<sequence>MMNKSQRINLSRRKFLRSSTATLALPVLESLGARAFAATPLPATPPKRMVFLATGYGVTQETWFPSQKEPGKNYALPLGLKALERHKSDFSIVQNTSNKNSAEAHWGSTFWLTGANRFGAPGSSFHNSISADQVAAAQWGDSTRFSSIHLNGSEKGIAGPGHGPGLSLAWGQGGKPIAGLNSPQVLYHRLFSAPKVSIEERKVMLAEERSVLDALLTDAKSLQRGLSKSDQDKLDEYFEGIRSIETRLSKDEQWMHKPLPKAPFDEPKPPANGIEEIRLSYDLMVAALQTDSTRVLTYRQPIADVLSSLGTSVLAHDMSHYVPGERMKVSQMRDAAHSKLLAELFDKLKNIKEADGSSLFDNTCLAFGSNLRSIHYLDNCTTLLAGGGASIKLGENIVLPKDTPLCDVWLTLLNGVGVKVPRHGDSTGILKKLLA</sequence>
<dbReference type="InterPro" id="IPR006311">
    <property type="entry name" value="TAT_signal"/>
</dbReference>
<dbReference type="RefSeq" id="WP_377095328.1">
    <property type="nucleotide sequence ID" value="NZ_JBHSJM010000001.1"/>
</dbReference>
<protein>
    <submittedName>
        <fullName evidence="2">DUF1552 domain-containing protein</fullName>
    </submittedName>
</protein>
<dbReference type="Proteomes" id="UP001597297">
    <property type="component" value="Unassembled WGS sequence"/>
</dbReference>
<name>A0ABW5E0M9_9BACT</name>